<evidence type="ECO:0000256" key="1">
    <source>
        <dbReference type="SAM" id="MobiDB-lite"/>
    </source>
</evidence>
<organism evidence="2 3">
    <name type="scientific">Hibiscus sabdariffa</name>
    <name type="common">roselle</name>
    <dbReference type="NCBI Taxonomy" id="183260"/>
    <lineage>
        <taxon>Eukaryota</taxon>
        <taxon>Viridiplantae</taxon>
        <taxon>Streptophyta</taxon>
        <taxon>Embryophyta</taxon>
        <taxon>Tracheophyta</taxon>
        <taxon>Spermatophyta</taxon>
        <taxon>Magnoliopsida</taxon>
        <taxon>eudicotyledons</taxon>
        <taxon>Gunneridae</taxon>
        <taxon>Pentapetalae</taxon>
        <taxon>rosids</taxon>
        <taxon>malvids</taxon>
        <taxon>Malvales</taxon>
        <taxon>Malvaceae</taxon>
        <taxon>Malvoideae</taxon>
        <taxon>Hibiscus</taxon>
    </lineage>
</organism>
<protein>
    <submittedName>
        <fullName evidence="2">Uncharacterized protein</fullName>
    </submittedName>
</protein>
<evidence type="ECO:0000313" key="3">
    <source>
        <dbReference type="Proteomes" id="UP001396334"/>
    </source>
</evidence>
<sequence length="255" mass="28840">MGENIAHQNHAEEAAAAAAAAAAAFSLGDFLLDSDAKNKPENDHSDSVKVPGLGLSRRSSSEAASEFFEFLSDLSYDMCPADDIIFCGKLIPLNQTPKDYSFEQDRKNYVLRKRSESFSELLTRSDSTKEYTKRLRNSRSLDYKKLRRYDMERNPSTRSTKKPEASAIKVHKRRWYVFMLGTVKFPPEMELKDIKSRQFRRNPSVMFPMAVEDYGKRLSGNRSSGKGSSWSLLKALSCRDHSSVAVATSLWMPQA</sequence>
<keyword evidence="3" id="KW-1185">Reference proteome</keyword>
<feature type="region of interest" description="Disordered" evidence="1">
    <location>
        <begin position="36"/>
        <end position="55"/>
    </location>
</feature>
<name>A0ABR2SQ86_9ROSI</name>
<feature type="compositionally biased region" description="Basic and acidic residues" evidence="1">
    <location>
        <begin position="36"/>
        <end position="47"/>
    </location>
</feature>
<dbReference type="Proteomes" id="UP001396334">
    <property type="component" value="Unassembled WGS sequence"/>
</dbReference>
<dbReference type="EMBL" id="JBBPBN010000012">
    <property type="protein sequence ID" value="KAK9027400.1"/>
    <property type="molecule type" value="Genomic_DNA"/>
</dbReference>
<evidence type="ECO:0000313" key="2">
    <source>
        <dbReference type="EMBL" id="KAK9027400.1"/>
    </source>
</evidence>
<dbReference type="PANTHER" id="PTHR34130:SF3">
    <property type="entry name" value="DUF1645 FAMILY PROTEIN"/>
    <property type="match status" value="1"/>
</dbReference>
<gene>
    <name evidence="2" type="ORF">V6N11_067236</name>
</gene>
<comment type="caution">
    <text evidence="2">The sequence shown here is derived from an EMBL/GenBank/DDBJ whole genome shotgun (WGS) entry which is preliminary data.</text>
</comment>
<accession>A0ABR2SQ86</accession>
<reference evidence="2 3" key="1">
    <citation type="journal article" date="2024" name="G3 (Bethesda)">
        <title>Genome assembly of Hibiscus sabdariffa L. provides insights into metabolisms of medicinal natural products.</title>
        <authorList>
            <person name="Kim T."/>
        </authorList>
    </citation>
    <scope>NUCLEOTIDE SEQUENCE [LARGE SCALE GENOMIC DNA]</scope>
    <source>
        <strain evidence="2">TK-2024</strain>
        <tissue evidence="2">Old leaves</tissue>
    </source>
</reference>
<dbReference type="PANTHER" id="PTHR34130">
    <property type="entry name" value="OS08G0243800 PROTEIN"/>
    <property type="match status" value="1"/>
</dbReference>
<proteinExistence type="predicted"/>